<evidence type="ECO:0000256" key="4">
    <source>
        <dbReference type="ARBA" id="ARBA00013029"/>
    </source>
</evidence>
<dbReference type="InterPro" id="IPR006076">
    <property type="entry name" value="FAD-dep_OxRdtase"/>
</dbReference>
<dbReference type="Proteomes" id="UP000194761">
    <property type="component" value="Unassembled WGS sequence"/>
</dbReference>
<keyword evidence="8" id="KW-0274">FAD</keyword>
<name>A0A243RH56_9ACTN</name>
<feature type="domain" description="FAD dependent oxidoreductase" evidence="12">
    <location>
        <begin position="24"/>
        <end position="374"/>
    </location>
</feature>
<dbReference type="Gene3D" id="3.30.9.10">
    <property type="entry name" value="D-Amino Acid Oxidase, subunit A, domain 2"/>
    <property type="match status" value="1"/>
</dbReference>
<comment type="similarity">
    <text evidence="3 11">Belongs to the FAD-dependent glycerol-3-phosphate dehydrogenase family.</text>
</comment>
<keyword evidence="7" id="KW-0319">Glycerol metabolism</keyword>
<dbReference type="GO" id="GO:0009331">
    <property type="term" value="C:glycerol-3-phosphate dehydrogenase (FAD) complex"/>
    <property type="evidence" value="ECO:0007669"/>
    <property type="project" value="UniProtKB-UniRule"/>
</dbReference>
<evidence type="ECO:0000256" key="8">
    <source>
        <dbReference type="ARBA" id="ARBA00022827"/>
    </source>
</evidence>
<protein>
    <recommendedName>
        <fullName evidence="4 11">Glycerol-3-phosphate dehydrogenase</fullName>
        <ecNumber evidence="4 11">1.1.5.3</ecNumber>
    </recommendedName>
</protein>
<dbReference type="PROSITE" id="PS00977">
    <property type="entry name" value="FAD_G3PDH_1"/>
    <property type="match status" value="1"/>
</dbReference>
<proteinExistence type="inferred from homology"/>
<sequence>MRSAALGPQNRATALREMSDNEYDVLVIGGGVVGAGAALDAVSRGLTVALIEARDWAAGSSSRSSKLIHGGLRYLEQLDFRLVREALKERHLLLTRLAPHLVRPVPFLFPLRHRIWERFYIGVGMTLYDLLGGLRSVVPRHRHLSRRRALEEAPALRPDALIGALQYFDAQTDDARMTLTIARTAARYGAAVVNRARATGLLREGGRVTGARVLDLETGREITVRAGQVISATGVWTDETLAMAGAGETRTMKPSKGVHIVVPRDRIDLRTAMILRTEKSVLFVIPWGQYWIIGTTDTQWSLDKDRPVASRADIDYLLDHVNAVLRRPLTRDDIEGVYAGLRPLLAGNEANTAKLSREHLVANPVPGLVIVAGGKYTTYRVMAEDAVDMAVRELGADVAGSVTQRVPLLGAAGYEALWNGRHRLADRFGLSVPTVERLLHRYGSGVEDLLGMITADPALGRVLDGAPGYLKAEAVYAASHEQALHLEDVLTRRTHIFMEEKDRGLAAAPEVAALIAPVLGWDDDATRRETERYRLQAEAEIAAENQPDDVTAEVILHGVPDPSARAGAAGANP</sequence>
<dbReference type="AlphaFoldDB" id="A0A243RH56"/>
<evidence type="ECO:0000256" key="2">
    <source>
        <dbReference type="ARBA" id="ARBA00004496"/>
    </source>
</evidence>
<dbReference type="PANTHER" id="PTHR11985">
    <property type="entry name" value="GLYCEROL-3-PHOSPHATE DEHYDROGENASE"/>
    <property type="match status" value="1"/>
</dbReference>
<organism evidence="14 15">
    <name type="scientific">Streptosporangium minutum</name>
    <dbReference type="NCBI Taxonomy" id="569862"/>
    <lineage>
        <taxon>Bacteria</taxon>
        <taxon>Bacillati</taxon>
        <taxon>Actinomycetota</taxon>
        <taxon>Actinomycetes</taxon>
        <taxon>Streptosporangiales</taxon>
        <taxon>Streptosporangiaceae</taxon>
        <taxon>Streptosporangium</taxon>
    </lineage>
</organism>
<dbReference type="GO" id="GO:0046168">
    <property type="term" value="P:glycerol-3-phosphate catabolic process"/>
    <property type="evidence" value="ECO:0007669"/>
    <property type="project" value="TreeGrafter"/>
</dbReference>
<evidence type="ECO:0000259" key="12">
    <source>
        <dbReference type="Pfam" id="PF01266"/>
    </source>
</evidence>
<dbReference type="GO" id="GO:0004368">
    <property type="term" value="F:glycerol-3-phosphate dehydrogenase (quinone) activity"/>
    <property type="evidence" value="ECO:0007669"/>
    <property type="project" value="UniProtKB-EC"/>
</dbReference>
<dbReference type="SUPFAM" id="SSF51905">
    <property type="entry name" value="FAD/NAD(P)-binding domain"/>
    <property type="match status" value="1"/>
</dbReference>
<dbReference type="InterPro" id="IPR038299">
    <property type="entry name" value="DAO_C_sf"/>
</dbReference>
<evidence type="ECO:0000256" key="9">
    <source>
        <dbReference type="ARBA" id="ARBA00023002"/>
    </source>
</evidence>
<dbReference type="InterPro" id="IPR036188">
    <property type="entry name" value="FAD/NAD-bd_sf"/>
</dbReference>
<evidence type="ECO:0000256" key="1">
    <source>
        <dbReference type="ARBA" id="ARBA00001974"/>
    </source>
</evidence>
<gene>
    <name evidence="14" type="ORF">CA984_26530</name>
</gene>
<keyword evidence="15" id="KW-1185">Reference proteome</keyword>
<dbReference type="PROSITE" id="PS00978">
    <property type="entry name" value="FAD_G3PDH_2"/>
    <property type="match status" value="1"/>
</dbReference>
<comment type="catalytic activity">
    <reaction evidence="10 11">
        <text>a quinone + sn-glycerol 3-phosphate = dihydroxyacetone phosphate + a quinol</text>
        <dbReference type="Rhea" id="RHEA:18977"/>
        <dbReference type="ChEBI" id="CHEBI:24646"/>
        <dbReference type="ChEBI" id="CHEBI:57597"/>
        <dbReference type="ChEBI" id="CHEBI:57642"/>
        <dbReference type="ChEBI" id="CHEBI:132124"/>
        <dbReference type="EC" id="1.1.5.3"/>
    </reaction>
</comment>
<evidence type="ECO:0000256" key="6">
    <source>
        <dbReference type="ARBA" id="ARBA00022630"/>
    </source>
</evidence>
<keyword evidence="5" id="KW-0963">Cytoplasm</keyword>
<feature type="domain" description="Alpha-glycerophosphate oxidase C-terminal" evidence="13">
    <location>
        <begin position="401"/>
        <end position="524"/>
    </location>
</feature>
<dbReference type="EMBL" id="NGFP01000138">
    <property type="protein sequence ID" value="OUC93401.1"/>
    <property type="molecule type" value="Genomic_DNA"/>
</dbReference>
<evidence type="ECO:0000256" key="11">
    <source>
        <dbReference type="RuleBase" id="RU361217"/>
    </source>
</evidence>
<keyword evidence="9 11" id="KW-0560">Oxidoreductase</keyword>
<evidence type="ECO:0000256" key="5">
    <source>
        <dbReference type="ARBA" id="ARBA00022490"/>
    </source>
</evidence>
<evidence type="ECO:0000313" key="15">
    <source>
        <dbReference type="Proteomes" id="UP000194761"/>
    </source>
</evidence>
<accession>A0A243RH56</accession>
<comment type="cofactor">
    <cofactor evidence="1 11">
        <name>FAD</name>
        <dbReference type="ChEBI" id="CHEBI:57692"/>
    </cofactor>
</comment>
<dbReference type="Gene3D" id="1.10.8.870">
    <property type="entry name" value="Alpha-glycerophosphate oxidase, cap domain"/>
    <property type="match status" value="1"/>
</dbReference>
<dbReference type="SUPFAM" id="SSF54373">
    <property type="entry name" value="FAD-linked reductases, C-terminal domain"/>
    <property type="match status" value="1"/>
</dbReference>
<comment type="caution">
    <text evidence="14">The sequence shown here is derived from an EMBL/GenBank/DDBJ whole genome shotgun (WGS) entry which is preliminary data.</text>
</comment>
<dbReference type="Pfam" id="PF01266">
    <property type="entry name" value="DAO"/>
    <property type="match status" value="1"/>
</dbReference>
<dbReference type="InterPro" id="IPR031656">
    <property type="entry name" value="DAO_C"/>
</dbReference>
<evidence type="ECO:0000256" key="10">
    <source>
        <dbReference type="ARBA" id="ARBA00049055"/>
    </source>
</evidence>
<dbReference type="InterPro" id="IPR000447">
    <property type="entry name" value="G3P_DH_FAD-dep"/>
</dbReference>
<reference evidence="14 15" key="1">
    <citation type="submission" date="2017-05" db="EMBL/GenBank/DDBJ databases">
        <title>Biotechnological potential of actinobacteria isolated from South African environments.</title>
        <authorList>
            <person name="Le Roes-Hill M."/>
            <person name="Prins A."/>
            <person name="Durrell K.A."/>
        </authorList>
    </citation>
    <scope>NUCLEOTIDE SEQUENCE [LARGE SCALE GENOMIC DNA]</scope>
    <source>
        <strain evidence="14">M26</strain>
    </source>
</reference>
<evidence type="ECO:0000259" key="13">
    <source>
        <dbReference type="Pfam" id="PF16901"/>
    </source>
</evidence>
<dbReference type="Gene3D" id="3.50.50.60">
    <property type="entry name" value="FAD/NAD(P)-binding domain"/>
    <property type="match status" value="1"/>
</dbReference>
<dbReference type="PRINTS" id="PR01001">
    <property type="entry name" value="FADG3PDH"/>
</dbReference>
<dbReference type="GO" id="GO:0006071">
    <property type="term" value="P:glycerol metabolic process"/>
    <property type="evidence" value="ECO:0007669"/>
    <property type="project" value="UniProtKB-KW"/>
</dbReference>
<dbReference type="FunFam" id="1.10.8.870:FF:000003">
    <property type="entry name" value="Glycerol-3-phosphate dehydrogenase"/>
    <property type="match status" value="1"/>
</dbReference>
<dbReference type="PANTHER" id="PTHR11985:SF31">
    <property type="entry name" value="GLYCEROL-3-PHOSPHATE DEHYDROGENASE 2"/>
    <property type="match status" value="1"/>
</dbReference>
<dbReference type="Pfam" id="PF16901">
    <property type="entry name" value="DAO_C"/>
    <property type="match status" value="1"/>
</dbReference>
<evidence type="ECO:0000256" key="7">
    <source>
        <dbReference type="ARBA" id="ARBA00022798"/>
    </source>
</evidence>
<evidence type="ECO:0000256" key="3">
    <source>
        <dbReference type="ARBA" id="ARBA00007330"/>
    </source>
</evidence>
<comment type="subcellular location">
    <subcellularLocation>
        <location evidence="2">Cytoplasm</location>
    </subcellularLocation>
</comment>
<keyword evidence="6 11" id="KW-0285">Flavoprotein</keyword>
<evidence type="ECO:0000313" key="14">
    <source>
        <dbReference type="EMBL" id="OUC93401.1"/>
    </source>
</evidence>
<dbReference type="EC" id="1.1.5.3" evidence="4 11"/>